<dbReference type="AlphaFoldDB" id="A0A1I2B054"/>
<sequence length="143" mass="17025">MTLPLRQAEQNFLNRYVEWLELVKEGLSSIVYFYREGFIESGDRLLHQMIDGFEPFSMETMTMRYLFGNVPEYQEEMKSIHHILEQTKEGLSDNTITDRMFYVTATFIPAFERWTVIAHVVRERAVGEQATNSFYGEEYEKRE</sequence>
<gene>
    <name evidence="2" type="ORF">SAMN05192532_10211</name>
</gene>
<dbReference type="RefSeq" id="WP_091657980.1">
    <property type="nucleotide sequence ID" value="NZ_FONT01000002.1"/>
</dbReference>
<name>A0A1I2B054_9BACI</name>
<evidence type="ECO:0000259" key="1">
    <source>
        <dbReference type="Pfam" id="PF26154"/>
    </source>
</evidence>
<accession>A0A1I2B054</accession>
<dbReference type="Pfam" id="PF26154">
    <property type="entry name" value="DUF8042"/>
    <property type="match status" value="1"/>
</dbReference>
<dbReference type="InterPro" id="IPR058355">
    <property type="entry name" value="DUF8042"/>
</dbReference>
<feature type="domain" description="DUF8042" evidence="1">
    <location>
        <begin position="8"/>
        <end position="116"/>
    </location>
</feature>
<organism evidence="2 3">
    <name type="scientific">Alteribacillus iranensis</name>
    <dbReference type="NCBI Taxonomy" id="930128"/>
    <lineage>
        <taxon>Bacteria</taxon>
        <taxon>Bacillati</taxon>
        <taxon>Bacillota</taxon>
        <taxon>Bacilli</taxon>
        <taxon>Bacillales</taxon>
        <taxon>Bacillaceae</taxon>
        <taxon>Alteribacillus</taxon>
    </lineage>
</organism>
<protein>
    <recommendedName>
        <fullName evidence="1">DUF8042 domain-containing protein</fullName>
    </recommendedName>
</protein>
<dbReference type="EMBL" id="FONT01000002">
    <property type="protein sequence ID" value="SFE49552.1"/>
    <property type="molecule type" value="Genomic_DNA"/>
</dbReference>
<keyword evidence="3" id="KW-1185">Reference proteome</keyword>
<dbReference type="Proteomes" id="UP000199516">
    <property type="component" value="Unassembled WGS sequence"/>
</dbReference>
<reference evidence="2 3" key="1">
    <citation type="submission" date="2016-10" db="EMBL/GenBank/DDBJ databases">
        <authorList>
            <person name="de Groot N.N."/>
        </authorList>
    </citation>
    <scope>NUCLEOTIDE SEQUENCE [LARGE SCALE GENOMIC DNA]</scope>
    <source>
        <strain evidence="2 3">DSM 23995</strain>
    </source>
</reference>
<dbReference type="OrthoDB" id="2966397at2"/>
<proteinExistence type="predicted"/>
<evidence type="ECO:0000313" key="2">
    <source>
        <dbReference type="EMBL" id="SFE49552.1"/>
    </source>
</evidence>
<evidence type="ECO:0000313" key="3">
    <source>
        <dbReference type="Proteomes" id="UP000199516"/>
    </source>
</evidence>